<name>A0A0C9MLH4_9FUNG</name>
<dbReference type="EMBL" id="DF836341">
    <property type="protein sequence ID" value="GAN03987.1"/>
    <property type="molecule type" value="Genomic_DNA"/>
</dbReference>
<evidence type="ECO:0000256" key="1">
    <source>
        <dbReference type="ARBA" id="ARBA00004370"/>
    </source>
</evidence>
<dbReference type="PANTHER" id="PTHR11863">
    <property type="entry name" value="STEROL DESATURASE"/>
    <property type="match status" value="1"/>
</dbReference>
<evidence type="ECO:0000256" key="3">
    <source>
        <dbReference type="ARBA" id="ARBA00022989"/>
    </source>
</evidence>
<dbReference type="Pfam" id="PF04116">
    <property type="entry name" value="FA_hydroxylase"/>
    <property type="match status" value="1"/>
</dbReference>
<evidence type="ECO:0000256" key="4">
    <source>
        <dbReference type="ARBA" id="ARBA00023136"/>
    </source>
</evidence>
<dbReference type="OrthoDB" id="408954at2759"/>
<comment type="subcellular location">
    <subcellularLocation>
        <location evidence="1">Membrane</location>
    </subcellularLocation>
</comment>
<dbReference type="InterPro" id="IPR050307">
    <property type="entry name" value="Sterol_Desaturase_Related"/>
</dbReference>
<gene>
    <name evidence="7" type="ORF">MAM1_0052c03443</name>
</gene>
<keyword evidence="2 5" id="KW-0812">Transmembrane</keyword>
<dbReference type="GO" id="GO:0016491">
    <property type="term" value="F:oxidoreductase activity"/>
    <property type="evidence" value="ECO:0007669"/>
    <property type="project" value="InterPro"/>
</dbReference>
<keyword evidence="8" id="KW-1185">Reference proteome</keyword>
<feature type="transmembrane region" description="Helical" evidence="5">
    <location>
        <begin position="29"/>
        <end position="48"/>
    </location>
</feature>
<evidence type="ECO:0000259" key="6">
    <source>
        <dbReference type="Pfam" id="PF04116"/>
    </source>
</evidence>
<evidence type="ECO:0000256" key="2">
    <source>
        <dbReference type="ARBA" id="ARBA00022692"/>
    </source>
</evidence>
<keyword evidence="4 5" id="KW-0472">Membrane</keyword>
<feature type="domain" description="Fatty acid hydroxylase" evidence="6">
    <location>
        <begin position="148"/>
        <end position="283"/>
    </location>
</feature>
<dbReference type="InterPro" id="IPR006694">
    <property type="entry name" value="Fatty_acid_hydroxylase"/>
</dbReference>
<sequence length="302" mass="35269">MNATSSFSTFLTSGLNTFATKDPWSDEILALWLPIAAYWIYSTFWHFVMKFEIPYFEQYRIHTLGDMEKRNRVSLPRVLSMVALQQIIQVVLGVLVLHPIDPVSNAIEQENALRWWTGLFLSGTHRLGLSHHLARVVYWIVIPTIQFVSGMIIMDAHQYFFHRLFHVNKFLYKHVHSHHHRLYVPYAFGALYNHPVEGFLLDSLGATIAMELTRMSPRLTVVFFTFSTLKTVDDHCGYALPWDPLQFLFGNNVQYHDIHHQAFGIKRNFSQPFFTFWDKLLGTEMSIKEAEKRGAFKNKKSK</sequence>
<dbReference type="GO" id="GO:0008610">
    <property type="term" value="P:lipid biosynthetic process"/>
    <property type="evidence" value="ECO:0007669"/>
    <property type="project" value="InterPro"/>
</dbReference>
<evidence type="ECO:0000313" key="8">
    <source>
        <dbReference type="Proteomes" id="UP000053815"/>
    </source>
</evidence>
<accession>A0A0C9MLH4</accession>
<feature type="transmembrane region" description="Helical" evidence="5">
    <location>
        <begin position="136"/>
        <end position="154"/>
    </location>
</feature>
<keyword evidence="3 5" id="KW-1133">Transmembrane helix</keyword>
<feature type="transmembrane region" description="Helical" evidence="5">
    <location>
        <begin position="78"/>
        <end position="100"/>
    </location>
</feature>
<evidence type="ECO:0000313" key="7">
    <source>
        <dbReference type="EMBL" id="GAN03987.1"/>
    </source>
</evidence>
<reference evidence="7" key="1">
    <citation type="submission" date="2014-09" db="EMBL/GenBank/DDBJ databases">
        <title>Draft genome sequence of an oleaginous Mucoromycotina fungus Mucor ambiguus NBRC6742.</title>
        <authorList>
            <person name="Takeda I."/>
            <person name="Yamane N."/>
            <person name="Morita T."/>
            <person name="Tamano K."/>
            <person name="Machida M."/>
            <person name="Baker S."/>
            <person name="Koike H."/>
        </authorList>
    </citation>
    <scope>NUCLEOTIDE SEQUENCE</scope>
    <source>
        <strain evidence="7">NBRC 6742</strain>
    </source>
</reference>
<dbReference type="STRING" id="91626.A0A0C9MLH4"/>
<dbReference type="GO" id="GO:0016020">
    <property type="term" value="C:membrane"/>
    <property type="evidence" value="ECO:0007669"/>
    <property type="project" value="UniProtKB-SubCell"/>
</dbReference>
<organism evidence="7">
    <name type="scientific">Mucor ambiguus</name>
    <dbReference type="NCBI Taxonomy" id="91626"/>
    <lineage>
        <taxon>Eukaryota</taxon>
        <taxon>Fungi</taxon>
        <taxon>Fungi incertae sedis</taxon>
        <taxon>Mucoromycota</taxon>
        <taxon>Mucoromycotina</taxon>
        <taxon>Mucoromycetes</taxon>
        <taxon>Mucorales</taxon>
        <taxon>Mucorineae</taxon>
        <taxon>Mucoraceae</taxon>
        <taxon>Mucor</taxon>
    </lineage>
</organism>
<protein>
    <submittedName>
        <fullName evidence="7">Sphinganine C4-hydroxylase</fullName>
    </submittedName>
</protein>
<dbReference type="Proteomes" id="UP000053815">
    <property type="component" value="Unassembled WGS sequence"/>
</dbReference>
<evidence type="ECO:0000256" key="5">
    <source>
        <dbReference type="SAM" id="Phobius"/>
    </source>
</evidence>
<proteinExistence type="predicted"/>
<dbReference type="GO" id="GO:0005506">
    <property type="term" value="F:iron ion binding"/>
    <property type="evidence" value="ECO:0007669"/>
    <property type="project" value="InterPro"/>
</dbReference>
<dbReference type="AlphaFoldDB" id="A0A0C9MLH4"/>